<evidence type="ECO:0000256" key="2">
    <source>
        <dbReference type="ARBA" id="ARBA00010447"/>
    </source>
</evidence>
<feature type="domain" description="Aminotransferase class V" evidence="8">
    <location>
        <begin position="73"/>
        <end position="444"/>
    </location>
</feature>
<keyword evidence="4" id="KW-0808">Transferase</keyword>
<dbReference type="EMBL" id="BMPF01000001">
    <property type="protein sequence ID" value="GGL29880.1"/>
    <property type="molecule type" value="Genomic_DNA"/>
</dbReference>
<dbReference type="Gene3D" id="3.90.1150.10">
    <property type="entry name" value="Aspartate Aminotransferase, domain 1"/>
    <property type="match status" value="1"/>
</dbReference>
<dbReference type="GO" id="GO:0031071">
    <property type="term" value="F:cysteine desulfurase activity"/>
    <property type="evidence" value="ECO:0007669"/>
    <property type="project" value="UniProtKB-EC"/>
</dbReference>
<evidence type="ECO:0000256" key="7">
    <source>
        <dbReference type="SAM" id="MobiDB-lite"/>
    </source>
</evidence>
<evidence type="ECO:0000256" key="5">
    <source>
        <dbReference type="ARBA" id="ARBA00022898"/>
    </source>
</evidence>
<comment type="similarity">
    <text evidence="2">Belongs to the class-V pyridoxal-phosphate-dependent aminotransferase family. Csd subfamily.</text>
</comment>
<proteinExistence type="inferred from homology"/>
<dbReference type="PIRSF" id="PIRSF005572">
    <property type="entry name" value="NifS"/>
    <property type="match status" value="1"/>
</dbReference>
<dbReference type="AlphaFoldDB" id="A0A830F8M4"/>
<sequence length="456" mass="49727">MGASRTPSTCVSDAGPGRPRRRQRAARSEATKRADPLLQHNMGTQEQSPLDVEALRADFPILEREVAEGTPLVYFDNAATTQTPKRVVDSITEYYYEYNSNVHRGIHQLSQEASIAYEEAHDRIAAFVGASGGREELVFTKNTTESFNLVAYAWGLNELGEGDTVVLTQMEHHASLVTWQQIAKKTGATVEYIPITEDGTLDMDAAGDLIDEDTAMVSVVHASNVLGTVNPVSELADMAHEQDALIFVDGAQAVPNRPVDVEAIDADFYAFSGHKMAGPTGIGALYGKNHLLESMDPYLYGGEMIKKVTYDDATWNDLPWKFEAGTPSISEGIAFAEAADYVEEVGLENIRAHEEYVTEYAYEELSALDGVEIYGPPADRRGGLVAFNVEGIHAHDLSSILNDYGVAVRAGDHCTQPLHDTLGVPASIRASFYLYNTRAEVDTLIEGVEGAIDIFD</sequence>
<evidence type="ECO:0000313" key="9">
    <source>
        <dbReference type="EMBL" id="GGL29880.1"/>
    </source>
</evidence>
<dbReference type="InterPro" id="IPR015422">
    <property type="entry name" value="PyrdxlP-dep_Trfase_small"/>
</dbReference>
<keyword evidence="5" id="KW-0663">Pyridoxal phosphate</keyword>
<dbReference type="Proteomes" id="UP000628840">
    <property type="component" value="Unassembled WGS sequence"/>
</dbReference>
<evidence type="ECO:0000256" key="4">
    <source>
        <dbReference type="ARBA" id="ARBA00022679"/>
    </source>
</evidence>
<dbReference type="Pfam" id="PF00266">
    <property type="entry name" value="Aminotran_5"/>
    <property type="match status" value="1"/>
</dbReference>
<feature type="compositionally biased region" description="Polar residues" evidence="7">
    <location>
        <begin position="1"/>
        <end position="11"/>
    </location>
</feature>
<dbReference type="NCBIfam" id="TIGR01979">
    <property type="entry name" value="sufS"/>
    <property type="match status" value="1"/>
</dbReference>
<dbReference type="InterPro" id="IPR015421">
    <property type="entry name" value="PyrdxlP-dep_Trfase_major"/>
</dbReference>
<evidence type="ECO:0000256" key="6">
    <source>
        <dbReference type="ARBA" id="ARBA00050776"/>
    </source>
</evidence>
<dbReference type="SUPFAM" id="SSF53383">
    <property type="entry name" value="PLP-dependent transferases"/>
    <property type="match status" value="1"/>
</dbReference>
<dbReference type="InterPro" id="IPR010970">
    <property type="entry name" value="Cys_dSase_SufS"/>
</dbReference>
<evidence type="ECO:0000256" key="1">
    <source>
        <dbReference type="ARBA" id="ARBA00001933"/>
    </source>
</evidence>
<comment type="cofactor">
    <cofactor evidence="1">
        <name>pyridoxal 5'-phosphate</name>
        <dbReference type="ChEBI" id="CHEBI:597326"/>
    </cofactor>
</comment>
<name>A0A830F8M4_9EURY</name>
<dbReference type="InterPro" id="IPR015424">
    <property type="entry name" value="PyrdxlP-dep_Trfase"/>
</dbReference>
<protein>
    <recommendedName>
        <fullName evidence="3">cysteine desulfurase</fullName>
        <ecNumber evidence="3">2.8.1.7</ecNumber>
    </recommendedName>
</protein>
<keyword evidence="10" id="KW-1185">Reference proteome</keyword>
<dbReference type="InterPro" id="IPR016454">
    <property type="entry name" value="Cysteine_dSase"/>
</dbReference>
<dbReference type="GO" id="GO:0030170">
    <property type="term" value="F:pyridoxal phosphate binding"/>
    <property type="evidence" value="ECO:0007669"/>
    <property type="project" value="InterPro"/>
</dbReference>
<feature type="region of interest" description="Disordered" evidence="7">
    <location>
        <begin position="1"/>
        <end position="47"/>
    </location>
</feature>
<reference evidence="9 10" key="1">
    <citation type="journal article" date="2019" name="Int. J. Syst. Evol. Microbiol.">
        <title>The Global Catalogue of Microorganisms (GCM) 10K type strain sequencing project: providing services to taxonomists for standard genome sequencing and annotation.</title>
        <authorList>
            <consortium name="The Broad Institute Genomics Platform"/>
            <consortium name="The Broad Institute Genome Sequencing Center for Infectious Disease"/>
            <person name="Wu L."/>
            <person name="Ma J."/>
        </authorList>
    </citation>
    <scope>NUCLEOTIDE SEQUENCE [LARGE SCALE GENOMIC DNA]</scope>
    <source>
        <strain evidence="9 10">JCM 19585</strain>
    </source>
</reference>
<evidence type="ECO:0000313" key="10">
    <source>
        <dbReference type="Proteomes" id="UP000628840"/>
    </source>
</evidence>
<dbReference type="InterPro" id="IPR000192">
    <property type="entry name" value="Aminotrans_V_dom"/>
</dbReference>
<dbReference type="PANTHER" id="PTHR43586:SF8">
    <property type="entry name" value="CYSTEINE DESULFURASE 1, CHLOROPLASTIC"/>
    <property type="match status" value="1"/>
</dbReference>
<organism evidence="9 10">
    <name type="scientific">Halarchaeum grantii</name>
    <dbReference type="NCBI Taxonomy" id="1193105"/>
    <lineage>
        <taxon>Archaea</taxon>
        <taxon>Methanobacteriati</taxon>
        <taxon>Methanobacteriota</taxon>
        <taxon>Stenosarchaea group</taxon>
        <taxon>Halobacteria</taxon>
        <taxon>Halobacteriales</taxon>
        <taxon>Halobacteriaceae</taxon>
    </lineage>
</organism>
<feature type="compositionally biased region" description="Basic and acidic residues" evidence="7">
    <location>
        <begin position="26"/>
        <end position="35"/>
    </location>
</feature>
<dbReference type="GO" id="GO:0006534">
    <property type="term" value="P:cysteine metabolic process"/>
    <property type="evidence" value="ECO:0007669"/>
    <property type="project" value="InterPro"/>
</dbReference>
<comment type="catalytic activity">
    <reaction evidence="6">
        <text>(sulfur carrier)-H + L-cysteine = (sulfur carrier)-SH + L-alanine</text>
        <dbReference type="Rhea" id="RHEA:43892"/>
        <dbReference type="Rhea" id="RHEA-COMP:14737"/>
        <dbReference type="Rhea" id="RHEA-COMP:14739"/>
        <dbReference type="ChEBI" id="CHEBI:29917"/>
        <dbReference type="ChEBI" id="CHEBI:35235"/>
        <dbReference type="ChEBI" id="CHEBI:57972"/>
        <dbReference type="ChEBI" id="CHEBI:64428"/>
        <dbReference type="EC" id="2.8.1.7"/>
    </reaction>
</comment>
<comment type="caution">
    <text evidence="9">The sequence shown here is derived from an EMBL/GenBank/DDBJ whole genome shotgun (WGS) entry which is preliminary data.</text>
</comment>
<gene>
    <name evidence="9" type="ORF">GCM10009037_12020</name>
</gene>
<evidence type="ECO:0000256" key="3">
    <source>
        <dbReference type="ARBA" id="ARBA00012239"/>
    </source>
</evidence>
<accession>A0A830F8M4</accession>
<dbReference type="EC" id="2.8.1.7" evidence="3"/>
<evidence type="ECO:0000259" key="8">
    <source>
        <dbReference type="Pfam" id="PF00266"/>
    </source>
</evidence>
<dbReference type="Gene3D" id="3.40.640.10">
    <property type="entry name" value="Type I PLP-dependent aspartate aminotransferase-like (Major domain)"/>
    <property type="match status" value="1"/>
</dbReference>
<dbReference type="CDD" id="cd06453">
    <property type="entry name" value="SufS_like"/>
    <property type="match status" value="1"/>
</dbReference>
<dbReference type="PANTHER" id="PTHR43586">
    <property type="entry name" value="CYSTEINE DESULFURASE"/>
    <property type="match status" value="1"/>
</dbReference>